<evidence type="ECO:0000259" key="2">
    <source>
        <dbReference type="Pfam" id="PF01968"/>
    </source>
</evidence>
<evidence type="ECO:0000259" key="3">
    <source>
        <dbReference type="Pfam" id="PF02538"/>
    </source>
</evidence>
<dbReference type="InterPro" id="IPR003692">
    <property type="entry name" value="Hydantoinase_B"/>
</dbReference>
<evidence type="ECO:0000256" key="1">
    <source>
        <dbReference type="ARBA" id="ARBA00010403"/>
    </source>
</evidence>
<organism evidence="6 7">
    <name type="scientific">Trichoderma parareesei</name>
    <name type="common">Filamentous fungus</name>
    <dbReference type="NCBI Taxonomy" id="858221"/>
    <lineage>
        <taxon>Eukaryota</taxon>
        <taxon>Fungi</taxon>
        <taxon>Dikarya</taxon>
        <taxon>Ascomycota</taxon>
        <taxon>Pezizomycotina</taxon>
        <taxon>Sordariomycetes</taxon>
        <taxon>Hypocreomycetidae</taxon>
        <taxon>Hypocreales</taxon>
        <taxon>Hypocreaceae</taxon>
        <taxon>Trichoderma</taxon>
    </lineage>
</organism>
<keyword evidence="7" id="KW-1185">Reference proteome</keyword>
<dbReference type="EMBL" id="LFMI01000464">
    <property type="protein sequence ID" value="OTA04003.1"/>
    <property type="molecule type" value="Genomic_DNA"/>
</dbReference>
<proteinExistence type="inferred from homology"/>
<evidence type="ECO:0000259" key="5">
    <source>
        <dbReference type="Pfam" id="PF19278"/>
    </source>
</evidence>
<dbReference type="InterPro" id="IPR049517">
    <property type="entry name" value="ACX-like_C"/>
</dbReference>
<sequence>MAIKSLRIRVSIDRGGTFTDVHASIPGRDDIILKLLSVDPANYQDAPTEGIRRILELVTGEHLPRGQPLDLFHFESIRMGTTVATNALLERKGERVALVTTRGFRDLLAIGNQSRPQIFDLSVSRPEVLYDHVVEVDERVTMEDYTEDPDSVKTTPTPQDTQLVAAVTGETIRILQEPDLGVVQKQLAEVWDQGFRSIAVVFIHSYAYPNHELLVGKLALEMGFSVTLSSELQPMINVVPRGTSAVADAYLTPIIRKYISSIEANFRGGFSSADTRIEFMQSDGGLADYRKFSGLKAILSGPAGGVVGYAQTSWDEEEKRPIIGFDMGGTSTDVSRYAGVYDHVFETTTAGISIQSPQLDIHTVAAGGGSILSWRNGLFNVGPESASAHPGPACYRKGGPLTITDANLFLGRILPEYFPKVFGPKENEPLNREIVELKFGELTDDINKDRKAAGLSPFSPEEVALGFLKVANEGMAGPIRALTEARGYDAADHHLACFGGAGGQHACAVANVLGISRIIMHKYSSILSAYGISLADVVHETQRPSAIVYSAETEGEIRSQLESLAQQATEALVSQGFAVDQVSHNSYLSMRYVGSSSSLMILKGHDWDFKREFEEAHKRSFGFHFPEKDIIVDDIRIRAVGQTGAKQTKTPYAQMKRIEGVRAPSPRADGTNPVYFEGSGRVDTPIYELQKLPEASRIAGPALIIDNTQTIVVAPGTTATILDSYVVIDGALNAAKSRANAQQEEEEEFSPIQLTVFGHRFMGIAEQMGRTLRRTAVSTNIKERLDFSCAIFSPDGGLVANAPHVPVHLGSMQFAVQYQHRLWEGKLRDGDVLMSNHPSCGGTHLPDITVITPVFDGEELAFYVASRGHHADIGGILPGSMPPTSSALWQEGASIKSTKLVSQGRFDEAEVVRLLLEEPAQYEGCSGTRRLQDNISDLKAQIAANAKGISLIKGLIEEFGLATVHRYMYAIQHTAEDAVRALLRATREKYGPEPLVATEYMDDGTPIALSISISPDGSAVFDFTGTGPHVLGNTNAPIAITHSAIIYCLRCLVSSSIPLNQGCLSPIKIVIPEGTLLNPGDGLAVVGGNVLTSQRVTDVVLRAFNACAASQGCCNNLTFGTGGKDPVTGEHKEGFGYYETIAGGSGAGPNWVGQSGVHTHMTNTRITDPEVFEKRYPCILRRFELRRGSGGKGRNRGGDGTVREIEFRVPVQCSILSERRSRRPYGMEGGGDGEAGLNCIKVTDPATGLKRVINMGAKATTRLNAGESIVIQTPGGGAWGRVEA</sequence>
<dbReference type="Pfam" id="PF02538">
    <property type="entry name" value="Hydantoinase_B"/>
    <property type="match status" value="1"/>
</dbReference>
<gene>
    <name evidence="6" type="ORF">A9Z42_0045380</name>
</gene>
<dbReference type="InterPro" id="IPR008040">
    <property type="entry name" value="Hydant_A_N"/>
</dbReference>
<dbReference type="OrthoDB" id="3643at2759"/>
<evidence type="ECO:0000313" key="6">
    <source>
        <dbReference type="EMBL" id="OTA04003.1"/>
    </source>
</evidence>
<dbReference type="PANTHER" id="PTHR11365">
    <property type="entry name" value="5-OXOPROLINASE RELATED"/>
    <property type="match status" value="1"/>
</dbReference>
<protein>
    <submittedName>
        <fullName evidence="6">N-methylhydantoinase A/acetone carboxylase HyuA, beta subunit</fullName>
    </submittedName>
</protein>
<dbReference type="GO" id="GO:0017168">
    <property type="term" value="F:5-oxoprolinase (ATP-hydrolyzing) activity"/>
    <property type="evidence" value="ECO:0007669"/>
    <property type="project" value="TreeGrafter"/>
</dbReference>
<dbReference type="GO" id="GO:0006749">
    <property type="term" value="P:glutathione metabolic process"/>
    <property type="evidence" value="ECO:0007669"/>
    <property type="project" value="TreeGrafter"/>
</dbReference>
<dbReference type="Pfam" id="PF01968">
    <property type="entry name" value="Hydantoinase_A"/>
    <property type="match status" value="1"/>
</dbReference>
<feature type="domain" description="Hydantoinase A/oxoprolinase" evidence="2">
    <location>
        <begin position="241"/>
        <end position="540"/>
    </location>
</feature>
<comment type="caution">
    <text evidence="6">The sequence shown here is derived from an EMBL/GenBank/DDBJ whole genome shotgun (WGS) entry which is preliminary data.</text>
</comment>
<evidence type="ECO:0000313" key="7">
    <source>
        <dbReference type="Proteomes" id="UP000219286"/>
    </source>
</evidence>
<dbReference type="Proteomes" id="UP000219286">
    <property type="component" value="Unassembled WGS sequence"/>
</dbReference>
<dbReference type="Pfam" id="PF05378">
    <property type="entry name" value="Hydant_A_N"/>
    <property type="match status" value="1"/>
</dbReference>
<feature type="domain" description="Hydantoinase B/oxoprolinase" evidence="3">
    <location>
        <begin position="751"/>
        <end position="1281"/>
    </location>
</feature>
<dbReference type="InterPro" id="IPR002821">
    <property type="entry name" value="Hydantoinase_A"/>
</dbReference>
<dbReference type="Pfam" id="PF19278">
    <property type="entry name" value="Hydant_A_C"/>
    <property type="match status" value="1"/>
</dbReference>
<feature type="domain" description="Acetophenone carboxylase-like C-terminal" evidence="5">
    <location>
        <begin position="554"/>
        <end position="727"/>
    </location>
</feature>
<evidence type="ECO:0000259" key="4">
    <source>
        <dbReference type="Pfam" id="PF05378"/>
    </source>
</evidence>
<dbReference type="GO" id="GO:0005829">
    <property type="term" value="C:cytosol"/>
    <property type="evidence" value="ECO:0007669"/>
    <property type="project" value="TreeGrafter"/>
</dbReference>
<accession>A0A2H2Z9F5</accession>
<reference evidence="6 7" key="1">
    <citation type="journal article" date="2015" name="Genome Announc.">
        <title>Genome sequence and annotation of Trichoderma parareesei, the ancestor of the cellulase producer Trichoderma reesei.</title>
        <authorList>
            <person name="Yang D."/>
            <person name="Pomraning K."/>
            <person name="Kopchinskiy A."/>
            <person name="Karimi Aghcheh R."/>
            <person name="Atanasova L."/>
            <person name="Chenthamara K."/>
            <person name="Baker S.E."/>
            <person name="Zhang R."/>
            <person name="Shen Q."/>
            <person name="Freitag M."/>
            <person name="Kubicek C.P."/>
            <person name="Druzhinina I.S."/>
        </authorList>
    </citation>
    <scope>NUCLEOTIDE SEQUENCE [LARGE SCALE GENOMIC DNA]</scope>
    <source>
        <strain evidence="6 7">CBS 125925</strain>
    </source>
</reference>
<feature type="domain" description="Hydantoinase/oxoprolinase N-terminal" evidence="4">
    <location>
        <begin position="9"/>
        <end position="222"/>
    </location>
</feature>
<dbReference type="PANTHER" id="PTHR11365:SF2">
    <property type="entry name" value="5-OXOPROLINASE"/>
    <property type="match status" value="1"/>
</dbReference>
<comment type="similarity">
    <text evidence="1">Belongs to the oxoprolinase family.</text>
</comment>
<dbReference type="InterPro" id="IPR045079">
    <property type="entry name" value="Oxoprolinase-like"/>
</dbReference>
<name>A0A2H2Z9F5_TRIPA</name>